<dbReference type="EMBL" id="JBHSGG010000015">
    <property type="protein sequence ID" value="MFC4727679.1"/>
    <property type="molecule type" value="Genomic_DNA"/>
</dbReference>
<keyword evidence="2" id="KW-0378">Hydrolase</keyword>
<dbReference type="PANTHER" id="PTHR43343">
    <property type="entry name" value="PEPTIDASE S12"/>
    <property type="match status" value="1"/>
</dbReference>
<keyword evidence="8" id="KW-1185">Reference proteome</keyword>
<feature type="compositionally biased region" description="Pro residues" evidence="4">
    <location>
        <begin position="305"/>
        <end position="319"/>
    </location>
</feature>
<dbReference type="Pfam" id="PF13180">
    <property type="entry name" value="PDZ_2"/>
    <property type="match status" value="2"/>
</dbReference>
<dbReference type="SUPFAM" id="SSF50156">
    <property type="entry name" value="PDZ domain-like"/>
    <property type="match status" value="2"/>
</dbReference>
<feature type="domain" description="PDZ" evidence="6">
    <location>
        <begin position="62"/>
        <end position="113"/>
    </location>
</feature>
<feature type="region of interest" description="Disordered" evidence="4">
    <location>
        <begin position="300"/>
        <end position="328"/>
    </location>
</feature>
<dbReference type="InterPro" id="IPR051201">
    <property type="entry name" value="Chloro_Bact_Ser_Proteases"/>
</dbReference>
<evidence type="ECO:0000313" key="7">
    <source>
        <dbReference type="EMBL" id="MFC4727679.1"/>
    </source>
</evidence>
<sequence>MSRMSRIALSLALLLPATGFAQSAPPAADGERAALEAARKDLADAARRVAELSREQVAGMRRIELLRPRLGLVLGEAAQGVRIQGVTPSGGAAEAGLRSGDVLVAIDGQRIDGADAEARLADTRAKLAGLEDGQRVRVDYLRDGRTDSTEVVASTPPAREVVMLRAGEGLDRLHVDLSRLNEEVGRLSALSPCGDDGERCDFGMLTQAFRWSGLNLAAVDAQLGRYFGTERGVLVLPGKGRLDALEAGDVILAIEGEPVNTPREAMRALRRATPGETVHLRVQRDRRARDVAIIVPEGRSFDFMPAPPAPPEPPAPPAAPRGGVSGGE</sequence>
<accession>A0ABV9NJD2</accession>
<name>A0ABV9NJD2_9GAMM</name>
<feature type="coiled-coil region" evidence="3">
    <location>
        <begin position="28"/>
        <end position="55"/>
    </location>
</feature>
<dbReference type="RefSeq" id="WP_377003690.1">
    <property type="nucleotide sequence ID" value="NZ_JBHSGG010000015.1"/>
</dbReference>
<dbReference type="Proteomes" id="UP001595892">
    <property type="component" value="Unassembled WGS sequence"/>
</dbReference>
<dbReference type="Gene3D" id="2.30.42.10">
    <property type="match status" value="2"/>
</dbReference>
<reference evidence="8" key="1">
    <citation type="journal article" date="2019" name="Int. J. Syst. Evol. Microbiol.">
        <title>The Global Catalogue of Microorganisms (GCM) 10K type strain sequencing project: providing services to taxonomists for standard genome sequencing and annotation.</title>
        <authorList>
            <consortium name="The Broad Institute Genomics Platform"/>
            <consortium name="The Broad Institute Genome Sequencing Center for Infectious Disease"/>
            <person name="Wu L."/>
            <person name="Ma J."/>
        </authorList>
    </citation>
    <scope>NUCLEOTIDE SEQUENCE [LARGE SCALE GENOMIC DNA]</scope>
    <source>
        <strain evidence="8">CGMCC 1.13574</strain>
    </source>
</reference>
<evidence type="ECO:0000256" key="1">
    <source>
        <dbReference type="ARBA" id="ARBA00022670"/>
    </source>
</evidence>
<dbReference type="PROSITE" id="PS50106">
    <property type="entry name" value="PDZ"/>
    <property type="match status" value="1"/>
</dbReference>
<evidence type="ECO:0000259" key="6">
    <source>
        <dbReference type="PROSITE" id="PS50106"/>
    </source>
</evidence>
<evidence type="ECO:0000256" key="3">
    <source>
        <dbReference type="SAM" id="Coils"/>
    </source>
</evidence>
<protein>
    <submittedName>
        <fullName evidence="7">PDZ domain-containing protein</fullName>
    </submittedName>
</protein>
<proteinExistence type="predicted"/>
<evidence type="ECO:0000256" key="2">
    <source>
        <dbReference type="ARBA" id="ARBA00022801"/>
    </source>
</evidence>
<evidence type="ECO:0000256" key="4">
    <source>
        <dbReference type="SAM" id="MobiDB-lite"/>
    </source>
</evidence>
<keyword evidence="3" id="KW-0175">Coiled coil</keyword>
<evidence type="ECO:0000313" key="8">
    <source>
        <dbReference type="Proteomes" id="UP001595892"/>
    </source>
</evidence>
<evidence type="ECO:0000256" key="5">
    <source>
        <dbReference type="SAM" id="SignalP"/>
    </source>
</evidence>
<feature type="signal peptide" evidence="5">
    <location>
        <begin position="1"/>
        <end position="23"/>
    </location>
</feature>
<keyword evidence="1" id="KW-0645">Protease</keyword>
<dbReference type="InterPro" id="IPR001478">
    <property type="entry name" value="PDZ"/>
</dbReference>
<dbReference type="PANTHER" id="PTHR43343:SF3">
    <property type="entry name" value="PROTEASE DO-LIKE 8, CHLOROPLASTIC"/>
    <property type="match status" value="1"/>
</dbReference>
<comment type="caution">
    <text evidence="7">The sequence shown here is derived from an EMBL/GenBank/DDBJ whole genome shotgun (WGS) entry which is preliminary data.</text>
</comment>
<organism evidence="7 8">
    <name type="scientific">Coralloluteibacterium thermophilum</name>
    <dbReference type="NCBI Taxonomy" id="2707049"/>
    <lineage>
        <taxon>Bacteria</taxon>
        <taxon>Pseudomonadati</taxon>
        <taxon>Pseudomonadota</taxon>
        <taxon>Gammaproteobacteria</taxon>
        <taxon>Lysobacterales</taxon>
        <taxon>Lysobacteraceae</taxon>
        <taxon>Coralloluteibacterium</taxon>
    </lineage>
</organism>
<dbReference type="SMART" id="SM00228">
    <property type="entry name" value="PDZ"/>
    <property type="match status" value="2"/>
</dbReference>
<keyword evidence="5" id="KW-0732">Signal</keyword>
<feature type="chain" id="PRO_5046045728" evidence="5">
    <location>
        <begin position="24"/>
        <end position="328"/>
    </location>
</feature>
<dbReference type="InterPro" id="IPR036034">
    <property type="entry name" value="PDZ_sf"/>
</dbReference>
<gene>
    <name evidence="7" type="ORF">ACFO3Q_05795</name>
</gene>